<gene>
    <name evidence="4" type="ORF">M407DRAFT_244589</name>
</gene>
<name>A0A0C3Q4R2_9AGAM</name>
<dbReference type="PANTHER" id="PTHR21431:SF0">
    <property type="entry name" value="PREFOLDIN SUBUNIT 6"/>
    <property type="match status" value="1"/>
</dbReference>
<comment type="similarity">
    <text evidence="1">Belongs to the prefoldin subunit beta family.</text>
</comment>
<dbReference type="FunFam" id="1.10.287.370:FF:000003">
    <property type="entry name" value="Prefoldin subunit 6"/>
    <property type="match status" value="1"/>
</dbReference>
<evidence type="ECO:0000313" key="4">
    <source>
        <dbReference type="EMBL" id="KIO24015.1"/>
    </source>
</evidence>
<feature type="coiled-coil region" evidence="3">
    <location>
        <begin position="72"/>
        <end position="120"/>
    </location>
</feature>
<dbReference type="GO" id="GO:0051082">
    <property type="term" value="F:unfolded protein binding"/>
    <property type="evidence" value="ECO:0007669"/>
    <property type="project" value="InterPro"/>
</dbReference>
<organism evidence="4 5">
    <name type="scientific">Tulasnella calospora MUT 4182</name>
    <dbReference type="NCBI Taxonomy" id="1051891"/>
    <lineage>
        <taxon>Eukaryota</taxon>
        <taxon>Fungi</taxon>
        <taxon>Dikarya</taxon>
        <taxon>Basidiomycota</taxon>
        <taxon>Agaricomycotina</taxon>
        <taxon>Agaricomycetes</taxon>
        <taxon>Cantharellales</taxon>
        <taxon>Tulasnellaceae</taxon>
        <taxon>Tulasnella</taxon>
    </lineage>
</organism>
<dbReference type="GO" id="GO:0006457">
    <property type="term" value="P:protein folding"/>
    <property type="evidence" value="ECO:0007669"/>
    <property type="project" value="InterPro"/>
</dbReference>
<dbReference type="EMBL" id="KN823070">
    <property type="protein sequence ID" value="KIO24015.1"/>
    <property type="molecule type" value="Genomic_DNA"/>
</dbReference>
<keyword evidence="5" id="KW-1185">Reference proteome</keyword>
<reference evidence="5" key="2">
    <citation type="submission" date="2015-01" db="EMBL/GenBank/DDBJ databases">
        <title>Evolutionary Origins and Diversification of the Mycorrhizal Mutualists.</title>
        <authorList>
            <consortium name="DOE Joint Genome Institute"/>
            <consortium name="Mycorrhizal Genomics Consortium"/>
            <person name="Kohler A."/>
            <person name="Kuo A."/>
            <person name="Nagy L.G."/>
            <person name="Floudas D."/>
            <person name="Copeland A."/>
            <person name="Barry K.W."/>
            <person name="Cichocki N."/>
            <person name="Veneault-Fourrey C."/>
            <person name="LaButti K."/>
            <person name="Lindquist E.A."/>
            <person name="Lipzen A."/>
            <person name="Lundell T."/>
            <person name="Morin E."/>
            <person name="Murat C."/>
            <person name="Riley R."/>
            <person name="Ohm R."/>
            <person name="Sun H."/>
            <person name="Tunlid A."/>
            <person name="Henrissat B."/>
            <person name="Grigoriev I.V."/>
            <person name="Hibbett D.S."/>
            <person name="Martin F."/>
        </authorList>
    </citation>
    <scope>NUCLEOTIDE SEQUENCE [LARGE SCALE GENOMIC DNA]</scope>
    <source>
        <strain evidence="5">MUT 4182</strain>
    </source>
</reference>
<dbReference type="CDD" id="cd23161">
    <property type="entry name" value="Prefoldin_6"/>
    <property type="match status" value="1"/>
</dbReference>
<dbReference type="PANTHER" id="PTHR21431">
    <property type="entry name" value="PREFOLDIN SUBUNIT 6"/>
    <property type="match status" value="1"/>
</dbReference>
<keyword evidence="2" id="KW-0143">Chaperone</keyword>
<dbReference type="GO" id="GO:0051131">
    <property type="term" value="P:chaperone-mediated protein complex assembly"/>
    <property type="evidence" value="ECO:0007669"/>
    <property type="project" value="TreeGrafter"/>
</dbReference>
<evidence type="ECO:0000313" key="5">
    <source>
        <dbReference type="Proteomes" id="UP000054248"/>
    </source>
</evidence>
<evidence type="ECO:0000256" key="2">
    <source>
        <dbReference type="ARBA" id="ARBA00023186"/>
    </source>
</evidence>
<dbReference type="GO" id="GO:0016272">
    <property type="term" value="C:prefoldin complex"/>
    <property type="evidence" value="ECO:0007669"/>
    <property type="project" value="InterPro"/>
</dbReference>
<evidence type="ECO:0000256" key="3">
    <source>
        <dbReference type="SAM" id="Coils"/>
    </source>
</evidence>
<reference evidence="4 5" key="1">
    <citation type="submission" date="2014-04" db="EMBL/GenBank/DDBJ databases">
        <authorList>
            <consortium name="DOE Joint Genome Institute"/>
            <person name="Kuo A."/>
            <person name="Girlanda M."/>
            <person name="Perotto S."/>
            <person name="Kohler A."/>
            <person name="Nagy L.G."/>
            <person name="Floudas D."/>
            <person name="Copeland A."/>
            <person name="Barry K.W."/>
            <person name="Cichocki N."/>
            <person name="Veneault-Fourrey C."/>
            <person name="LaButti K."/>
            <person name="Lindquist E.A."/>
            <person name="Lipzen A."/>
            <person name="Lundell T."/>
            <person name="Morin E."/>
            <person name="Murat C."/>
            <person name="Sun H."/>
            <person name="Tunlid A."/>
            <person name="Henrissat B."/>
            <person name="Grigoriev I.V."/>
            <person name="Hibbett D.S."/>
            <person name="Martin F."/>
            <person name="Nordberg H.P."/>
            <person name="Cantor M.N."/>
            <person name="Hua S.X."/>
        </authorList>
    </citation>
    <scope>NUCLEOTIDE SEQUENCE [LARGE SCALE GENOMIC DNA]</scope>
    <source>
        <strain evidence="4 5">MUT 4182</strain>
    </source>
</reference>
<dbReference type="HOGENOM" id="CLU_125172_2_0_1"/>
<dbReference type="Gene3D" id="1.10.287.370">
    <property type="match status" value="1"/>
</dbReference>
<dbReference type="InterPro" id="IPR009053">
    <property type="entry name" value="Prefoldin"/>
</dbReference>
<protein>
    <recommendedName>
        <fullName evidence="6">Prefoldin subunit 6</fullName>
    </recommendedName>
</protein>
<accession>A0A0C3Q4R2</accession>
<sequence length="127" mass="14453">MASLEERLETTTEEYQKLQKDLSAAVENRQRLDAQLTENEQVQKEFAQLKPANTVYKLIGPVLIKQEQSEAKQNVAKRLDFIKGEIKRAETRLKDLGEKAEKAKTEIVQLQTVRQAQQQQDATAVAS</sequence>
<keyword evidence="3" id="KW-0175">Coiled coil</keyword>
<proteinExistence type="inferred from homology"/>
<dbReference type="STRING" id="1051891.A0A0C3Q4R2"/>
<dbReference type="GO" id="GO:0005737">
    <property type="term" value="C:cytoplasm"/>
    <property type="evidence" value="ECO:0007669"/>
    <property type="project" value="TreeGrafter"/>
</dbReference>
<feature type="coiled-coil region" evidence="3">
    <location>
        <begin position="1"/>
        <end position="35"/>
    </location>
</feature>
<evidence type="ECO:0000256" key="1">
    <source>
        <dbReference type="ARBA" id="ARBA00008045"/>
    </source>
</evidence>
<evidence type="ECO:0008006" key="6">
    <source>
        <dbReference type="Google" id="ProtNLM"/>
    </source>
</evidence>
<dbReference type="AlphaFoldDB" id="A0A0C3Q4R2"/>
<dbReference type="SUPFAM" id="SSF46579">
    <property type="entry name" value="Prefoldin"/>
    <property type="match status" value="1"/>
</dbReference>
<dbReference type="Pfam" id="PF01920">
    <property type="entry name" value="Prefoldin_2"/>
    <property type="match status" value="1"/>
</dbReference>
<dbReference type="InterPro" id="IPR002777">
    <property type="entry name" value="PFD_beta-like"/>
</dbReference>
<dbReference type="Proteomes" id="UP000054248">
    <property type="component" value="Unassembled WGS sequence"/>
</dbReference>
<dbReference type="OrthoDB" id="248120at2759"/>
<dbReference type="GO" id="GO:0051087">
    <property type="term" value="F:protein-folding chaperone binding"/>
    <property type="evidence" value="ECO:0007669"/>
    <property type="project" value="TreeGrafter"/>
</dbReference>